<evidence type="ECO:0000313" key="4">
    <source>
        <dbReference type="Proteomes" id="UP000198415"/>
    </source>
</evidence>
<feature type="transmembrane region" description="Helical" evidence="2">
    <location>
        <begin position="69"/>
        <end position="89"/>
    </location>
</feature>
<proteinExistence type="predicted"/>
<gene>
    <name evidence="3" type="ORF">SAMN06264365_1107</name>
</gene>
<organism evidence="3 4">
    <name type="scientific">Actinoplanes regularis</name>
    <dbReference type="NCBI Taxonomy" id="52697"/>
    <lineage>
        <taxon>Bacteria</taxon>
        <taxon>Bacillati</taxon>
        <taxon>Actinomycetota</taxon>
        <taxon>Actinomycetes</taxon>
        <taxon>Micromonosporales</taxon>
        <taxon>Micromonosporaceae</taxon>
        <taxon>Actinoplanes</taxon>
    </lineage>
</organism>
<feature type="transmembrane region" description="Helical" evidence="2">
    <location>
        <begin position="277"/>
        <end position="301"/>
    </location>
</feature>
<feature type="transmembrane region" description="Helical" evidence="2">
    <location>
        <begin position="251"/>
        <end position="271"/>
    </location>
</feature>
<feature type="transmembrane region" description="Helical" evidence="2">
    <location>
        <begin position="95"/>
        <end position="115"/>
    </location>
</feature>
<feature type="transmembrane region" description="Helical" evidence="2">
    <location>
        <begin position="338"/>
        <end position="358"/>
    </location>
</feature>
<dbReference type="EMBL" id="FZNR01000010">
    <property type="protein sequence ID" value="SNS09071.1"/>
    <property type="molecule type" value="Genomic_DNA"/>
</dbReference>
<feature type="region of interest" description="Disordered" evidence="1">
    <location>
        <begin position="366"/>
        <end position="399"/>
    </location>
</feature>
<feature type="compositionally biased region" description="Basic and acidic residues" evidence="1">
    <location>
        <begin position="366"/>
        <end position="389"/>
    </location>
</feature>
<dbReference type="AlphaFoldDB" id="A0A239BNX3"/>
<keyword evidence="4" id="KW-1185">Reference proteome</keyword>
<name>A0A239BNX3_9ACTN</name>
<dbReference type="Proteomes" id="UP000198415">
    <property type="component" value="Unassembled WGS sequence"/>
</dbReference>
<keyword evidence="2" id="KW-1133">Transmembrane helix</keyword>
<feature type="transmembrane region" description="Helical" evidence="2">
    <location>
        <begin position="313"/>
        <end position="332"/>
    </location>
</feature>
<reference evidence="3 4" key="1">
    <citation type="submission" date="2017-06" db="EMBL/GenBank/DDBJ databases">
        <authorList>
            <person name="Kim H.J."/>
            <person name="Triplett B.A."/>
        </authorList>
    </citation>
    <scope>NUCLEOTIDE SEQUENCE [LARGE SCALE GENOMIC DNA]</scope>
    <source>
        <strain evidence="3 4">DSM 43151</strain>
    </source>
</reference>
<keyword evidence="2" id="KW-0472">Membrane</keyword>
<evidence type="ECO:0000313" key="3">
    <source>
        <dbReference type="EMBL" id="SNS09071.1"/>
    </source>
</evidence>
<dbReference type="InterPro" id="IPR036259">
    <property type="entry name" value="MFS_trans_sf"/>
</dbReference>
<feature type="transmembrane region" description="Helical" evidence="2">
    <location>
        <begin position="220"/>
        <end position="239"/>
    </location>
</feature>
<accession>A0A239BNX3</accession>
<dbReference type="Gene3D" id="1.20.1250.20">
    <property type="entry name" value="MFS general substrate transporter like domains"/>
    <property type="match status" value="1"/>
</dbReference>
<evidence type="ECO:0000256" key="1">
    <source>
        <dbReference type="SAM" id="MobiDB-lite"/>
    </source>
</evidence>
<keyword evidence="2" id="KW-0812">Transmembrane</keyword>
<evidence type="ECO:0000256" key="2">
    <source>
        <dbReference type="SAM" id="Phobius"/>
    </source>
</evidence>
<protein>
    <submittedName>
        <fullName evidence="3">Cyanate permease</fullName>
    </submittedName>
</protein>
<dbReference type="SUPFAM" id="SSF103473">
    <property type="entry name" value="MFS general substrate transporter"/>
    <property type="match status" value="1"/>
</dbReference>
<sequence>MGADVRYAATAMAALGYVITALGTCIVLLSDDFGVPPEQLAWLPATFGFGLLAMAPAGPVLLRDGPRRALAGGSFAIAAGATLLAFAWIPAMAVVGGLLLGAGGAAFALVTPAMLAGARAAVQLTKVNAAASGASVLAPAAIGGLNATGVVNGRLALLLVVPPLLHLAATARPAAPEPRPQRIDRPAAGAAARRWGAVVLAVSVEFCFSIWAVTRLAAAGLTPGTAAVLGTMFPFGMALGRLAGPPLIGRIPVAQVAAAVTAAGALVVVVAGNAAAITVGLLVAGVGVAILYPVTLAGLIATPRLNATHAASLGALASGTAIIAAPAALARLAEVVDLRLAFLLTLPLLAALLLLRYIDQVRGDNRCPEMGKETESRGGQRAVEGEEVVRSGPGFTTLE</sequence>
<feature type="transmembrane region" description="Helical" evidence="2">
    <location>
        <begin position="41"/>
        <end position="62"/>
    </location>
</feature>
<feature type="transmembrane region" description="Helical" evidence="2">
    <location>
        <begin position="7"/>
        <end position="29"/>
    </location>
</feature>
<dbReference type="RefSeq" id="WP_179277266.1">
    <property type="nucleotide sequence ID" value="NZ_BOMU01000062.1"/>
</dbReference>